<keyword evidence="6" id="KW-1185">Reference proteome</keyword>
<proteinExistence type="inferred from homology"/>
<dbReference type="EMBL" id="JBGUBD010000011">
    <property type="protein sequence ID" value="MFA9479695.1"/>
    <property type="molecule type" value="Genomic_DNA"/>
</dbReference>
<dbReference type="CDD" id="cd01166">
    <property type="entry name" value="KdgK"/>
    <property type="match status" value="1"/>
</dbReference>
<organism evidence="5 6">
    <name type="scientific">Natronomicrosphaera hydrolytica</name>
    <dbReference type="NCBI Taxonomy" id="3242702"/>
    <lineage>
        <taxon>Bacteria</taxon>
        <taxon>Pseudomonadati</taxon>
        <taxon>Planctomycetota</taxon>
        <taxon>Phycisphaerae</taxon>
        <taxon>Phycisphaerales</taxon>
        <taxon>Phycisphaeraceae</taxon>
        <taxon>Natronomicrosphaera</taxon>
    </lineage>
</organism>
<protein>
    <submittedName>
        <fullName evidence="5">Sugar kinase</fullName>
    </submittedName>
</protein>
<evidence type="ECO:0000256" key="3">
    <source>
        <dbReference type="ARBA" id="ARBA00022777"/>
    </source>
</evidence>
<dbReference type="SUPFAM" id="SSF53613">
    <property type="entry name" value="Ribokinase-like"/>
    <property type="match status" value="1"/>
</dbReference>
<sequence>MALNIRNASDCELDLVSLGECMVRLSPPGAGRIEFANLMEVWVGGGEYNVAYALSRLGLRTGWVGGLVDNPVGKIILNHANSQNLDTQHVVTLPYDGVGRDARIGLNFTEVGVGPRSAVTLYDRGHSATSKMKPGDVDWKKLFKDRGVRWLHSGGIFTCLSDSTRQVAAEALKAAHDAGTIVSYDLNFRGKLWSSEEAIKTTKPLVQYIDCLIGNEEDFQKVLGYEIEGTDENLKELPIESYKKMVRQVAKDYPNLKVIGTTLREVVSASENNWSAILYWAEDDKFYHGPDFERLILEDRVGGGDGFASGFAYAFLAGKSPQEAVNLGTAHGALLQSTRGDTSQITLKELEHVAAGGGARIVR</sequence>
<dbReference type="Pfam" id="PF00294">
    <property type="entry name" value="PfkB"/>
    <property type="match status" value="1"/>
</dbReference>
<comment type="similarity">
    <text evidence="1">Belongs to the carbohydrate kinase PfkB family.</text>
</comment>
<dbReference type="PANTHER" id="PTHR43320:SF2">
    <property type="entry name" value="2-DEHYDRO-3-DEOXYGLUCONOKINASE_2-DEHYDRO-3-DEOXYGALACTONOKINASE"/>
    <property type="match status" value="1"/>
</dbReference>
<name>A0ABV4U9B4_9BACT</name>
<dbReference type="GO" id="GO:0016301">
    <property type="term" value="F:kinase activity"/>
    <property type="evidence" value="ECO:0007669"/>
    <property type="project" value="UniProtKB-KW"/>
</dbReference>
<dbReference type="Gene3D" id="3.40.1190.20">
    <property type="match status" value="1"/>
</dbReference>
<dbReference type="InterPro" id="IPR011611">
    <property type="entry name" value="PfkB_dom"/>
</dbReference>
<keyword evidence="2" id="KW-0808">Transferase</keyword>
<accession>A0ABV4U9B4</accession>
<evidence type="ECO:0000313" key="5">
    <source>
        <dbReference type="EMBL" id="MFA9479695.1"/>
    </source>
</evidence>
<evidence type="ECO:0000256" key="2">
    <source>
        <dbReference type="ARBA" id="ARBA00022679"/>
    </source>
</evidence>
<evidence type="ECO:0000256" key="1">
    <source>
        <dbReference type="ARBA" id="ARBA00010688"/>
    </source>
</evidence>
<gene>
    <name evidence="5" type="ORF">ACERK3_15510</name>
</gene>
<dbReference type="RefSeq" id="WP_425346619.1">
    <property type="nucleotide sequence ID" value="NZ_JBGUBD010000011.1"/>
</dbReference>
<reference evidence="5 6" key="1">
    <citation type="submission" date="2024-08" db="EMBL/GenBank/DDBJ databases">
        <title>Whole-genome sequencing of halo(alkali)philic microorganisms from hypersaline lakes.</title>
        <authorList>
            <person name="Sorokin D.Y."/>
            <person name="Merkel A.Y."/>
            <person name="Messina E."/>
            <person name="Yakimov M."/>
        </authorList>
    </citation>
    <scope>NUCLEOTIDE SEQUENCE [LARGE SCALE GENOMIC DNA]</scope>
    <source>
        <strain evidence="5 6">AB-hyl4</strain>
    </source>
</reference>
<dbReference type="InterPro" id="IPR052700">
    <property type="entry name" value="Carb_kinase_PfkB-like"/>
</dbReference>
<dbReference type="InterPro" id="IPR029056">
    <property type="entry name" value="Ribokinase-like"/>
</dbReference>
<keyword evidence="3 5" id="KW-0418">Kinase</keyword>
<evidence type="ECO:0000313" key="6">
    <source>
        <dbReference type="Proteomes" id="UP001575105"/>
    </source>
</evidence>
<comment type="caution">
    <text evidence="5">The sequence shown here is derived from an EMBL/GenBank/DDBJ whole genome shotgun (WGS) entry which is preliminary data.</text>
</comment>
<feature type="domain" description="Carbohydrate kinase PfkB" evidence="4">
    <location>
        <begin position="14"/>
        <end position="343"/>
    </location>
</feature>
<dbReference type="Proteomes" id="UP001575105">
    <property type="component" value="Unassembled WGS sequence"/>
</dbReference>
<evidence type="ECO:0000259" key="4">
    <source>
        <dbReference type="Pfam" id="PF00294"/>
    </source>
</evidence>
<dbReference type="PANTHER" id="PTHR43320">
    <property type="entry name" value="SUGAR KINASE"/>
    <property type="match status" value="1"/>
</dbReference>